<name>A0A8J6MA12_9FIRM</name>
<dbReference type="SUPFAM" id="SSF53850">
    <property type="entry name" value="Periplasmic binding protein-like II"/>
    <property type="match status" value="1"/>
</dbReference>
<comment type="caution">
    <text evidence="2">The sequence shown here is derived from an EMBL/GenBank/DDBJ whole genome shotgun (WGS) entry which is preliminary data.</text>
</comment>
<organism evidence="2 3">
    <name type="scientific">Lawsonibacter hominis</name>
    <dbReference type="NCBI Taxonomy" id="2763053"/>
    <lineage>
        <taxon>Bacteria</taxon>
        <taxon>Bacillati</taxon>
        <taxon>Bacillota</taxon>
        <taxon>Clostridia</taxon>
        <taxon>Eubacteriales</taxon>
        <taxon>Oscillospiraceae</taxon>
        <taxon>Lawsonibacter</taxon>
    </lineage>
</organism>
<keyword evidence="1" id="KW-0732">Signal</keyword>
<dbReference type="PROSITE" id="PS51257">
    <property type="entry name" value="PROKAR_LIPOPROTEIN"/>
    <property type="match status" value="1"/>
</dbReference>
<dbReference type="Gene3D" id="3.40.190.10">
    <property type="entry name" value="Periplasmic binding protein-like II"/>
    <property type="match status" value="1"/>
</dbReference>
<dbReference type="InterPro" id="IPR006059">
    <property type="entry name" value="SBP"/>
</dbReference>
<feature type="chain" id="PRO_5038379915" evidence="1">
    <location>
        <begin position="22"/>
        <end position="442"/>
    </location>
</feature>
<feature type="signal peptide" evidence="1">
    <location>
        <begin position="1"/>
        <end position="21"/>
    </location>
</feature>
<dbReference type="EMBL" id="JACOPP010000005">
    <property type="protein sequence ID" value="MBC5733129.1"/>
    <property type="molecule type" value="Genomic_DNA"/>
</dbReference>
<dbReference type="PANTHER" id="PTHR43649">
    <property type="entry name" value="ARABINOSE-BINDING PROTEIN-RELATED"/>
    <property type="match status" value="1"/>
</dbReference>
<dbReference type="Proteomes" id="UP000661435">
    <property type="component" value="Unassembled WGS sequence"/>
</dbReference>
<dbReference type="Pfam" id="PF13416">
    <property type="entry name" value="SBP_bac_8"/>
    <property type="match status" value="1"/>
</dbReference>
<evidence type="ECO:0000256" key="1">
    <source>
        <dbReference type="SAM" id="SignalP"/>
    </source>
</evidence>
<reference evidence="2" key="1">
    <citation type="submission" date="2020-08" db="EMBL/GenBank/DDBJ databases">
        <title>Genome public.</title>
        <authorList>
            <person name="Liu C."/>
            <person name="Sun Q."/>
        </authorList>
    </citation>
    <scope>NUCLEOTIDE SEQUENCE</scope>
    <source>
        <strain evidence="2">NSJ-51</strain>
    </source>
</reference>
<dbReference type="RefSeq" id="WP_186907031.1">
    <property type="nucleotide sequence ID" value="NZ_JACOPP010000005.1"/>
</dbReference>
<proteinExistence type="predicted"/>
<sequence length="442" mass="48457">MKKVIATLLAVLMIGSLVACSGTPSTNETPAPANETKDVAVSAGTNGEDVTIRMWTFLDPTNTSNGRSIALQKMIDRFESENPGVKIVVEPQQWDTMTGKFMAAATTGEAPDIMWCARDELFGVLNAGLLEPLENLFMGSWTQDQIDDVDDGFFRFGERDGKHYTLCLNKNCTGFFYREDLLEAAGLEVPTTFDELYNAAQVLTREIDGQQVYGLGMSFSTESNDAQAIVNWLLQEQGTLFNEDGTAKWANESGVAALEWIKKCIDTGVTPADSVNKTIEDIYTEFASGKYAMTIASAVRLGTSRANASFDGSTIQFAPLPGGTIIDGWFAGVYSGSKNKELAGKFLELMYDNESDLLWINDGAQAPNRKSTVEQITIDDSNKYLNSMLEAFSDGWLPSNTQAFVGWKLDLNRPVQAILTGETDYMKALSDAETIFNTNNNR</sequence>
<evidence type="ECO:0000313" key="2">
    <source>
        <dbReference type="EMBL" id="MBC5733129.1"/>
    </source>
</evidence>
<evidence type="ECO:0000313" key="3">
    <source>
        <dbReference type="Proteomes" id="UP000661435"/>
    </source>
</evidence>
<dbReference type="InterPro" id="IPR050490">
    <property type="entry name" value="Bact_solute-bd_prot1"/>
</dbReference>
<dbReference type="CDD" id="cd13585">
    <property type="entry name" value="PBP2_TMBP_like"/>
    <property type="match status" value="1"/>
</dbReference>
<keyword evidence="3" id="KW-1185">Reference proteome</keyword>
<dbReference type="PANTHER" id="PTHR43649:SF12">
    <property type="entry name" value="DIACETYLCHITOBIOSE BINDING PROTEIN DASA"/>
    <property type="match status" value="1"/>
</dbReference>
<dbReference type="AlphaFoldDB" id="A0A8J6MA12"/>
<protein>
    <submittedName>
        <fullName evidence="2">Sugar ABC transporter substrate-binding protein</fullName>
    </submittedName>
</protein>
<accession>A0A8J6MA12</accession>
<gene>
    <name evidence="2" type="ORF">H8S57_05245</name>
</gene>